<evidence type="ECO:0000256" key="5">
    <source>
        <dbReference type="ARBA" id="ARBA00022942"/>
    </source>
</evidence>
<dbReference type="PANTHER" id="PTHR10539:SF0">
    <property type="entry name" value="26S PROTEASOME NON-ATPASE REGULATORY SUBUNIT 13"/>
    <property type="match status" value="1"/>
</dbReference>
<dbReference type="Pfam" id="PF22037">
    <property type="entry name" value="PSD13_N"/>
    <property type="match status" value="1"/>
</dbReference>
<evidence type="ECO:0000256" key="7">
    <source>
        <dbReference type="ARBA" id="ARBA00031303"/>
    </source>
</evidence>
<proteinExistence type="inferred from homology"/>
<evidence type="ECO:0000313" key="10">
    <source>
        <dbReference type="Proteomes" id="UP000887577"/>
    </source>
</evidence>
<dbReference type="PANTHER" id="PTHR10539">
    <property type="entry name" value="26S PROTEASOME NON-ATPASE REGULATORY SUBUNIT 13"/>
    <property type="match status" value="1"/>
</dbReference>
<dbReference type="WBParaSite" id="PSU_v2.g137.t1">
    <property type="protein sequence ID" value="PSU_v2.g137.t1"/>
    <property type="gene ID" value="PSU_v2.g137"/>
</dbReference>
<reference evidence="11" key="1">
    <citation type="submission" date="2022-11" db="UniProtKB">
        <authorList>
            <consortium name="WormBaseParasite"/>
        </authorList>
    </citation>
    <scope>IDENTIFICATION</scope>
</reference>
<protein>
    <recommendedName>
        <fullName evidence="4">26S proteasome non-ATPase regulatory subunit 13</fullName>
    </recommendedName>
    <alternativeName>
        <fullName evidence="6">26S proteasome regulatory subunit RPN9</fullName>
    </alternativeName>
    <alternativeName>
        <fullName evidence="8">26S proteasome regulatory subunit S11</fullName>
    </alternativeName>
    <alternativeName>
        <fullName evidence="7">26S proteasome regulatory subunit p40.5</fullName>
    </alternativeName>
</protein>
<dbReference type="SMART" id="SM00088">
    <property type="entry name" value="PINT"/>
    <property type="match status" value="1"/>
</dbReference>
<evidence type="ECO:0000256" key="8">
    <source>
        <dbReference type="ARBA" id="ARBA00032323"/>
    </source>
</evidence>
<keyword evidence="10" id="KW-1185">Reference proteome</keyword>
<evidence type="ECO:0000256" key="1">
    <source>
        <dbReference type="ARBA" id="ARBA00002362"/>
    </source>
</evidence>
<dbReference type="Proteomes" id="UP000887577">
    <property type="component" value="Unplaced"/>
</dbReference>
<sequence length="390" mass="44802">MSDKVELYLLKKKQEVKSAEIAQIFQNLEGLYKKKLWHQLTQEVRKQVYNPVFAEHVNLKEFYDNVISDLEFRINLLHLAEIVMPVARKVFETDKQGAFDFLKKIQTSVKKDKQASIRVTSGLIELYLANKDATGCCVDIAEIRGMIEETQKDVDDLVGVTPVHAPFYKVSATYLKEIGDFAGYYREALRYLGCEDAQKLSKEEKHVQAMLLGFAALLGEDIYNFGELLAHPILNALRGTNEGWLVDVLYSFNSGDLNKFREYESKWGVWNDIKKNKENLEGKIRLLCLMEIALGRNSKNRHISFKEISEKASIEVKKVEYLVMKALSKGLVKGSIDQVNRTVHITWVQPRVLSPAQVYQMSERVGAWRVDVEKMETVVRENAKEILMKT</sequence>
<dbReference type="Pfam" id="PF01399">
    <property type="entry name" value="PCI"/>
    <property type="match status" value="1"/>
</dbReference>
<comment type="similarity">
    <text evidence="2">Belongs to the proteasome subunit S11 family.</text>
</comment>
<evidence type="ECO:0000256" key="2">
    <source>
        <dbReference type="ARBA" id="ARBA00006207"/>
    </source>
</evidence>
<evidence type="ECO:0000256" key="4">
    <source>
        <dbReference type="ARBA" id="ARBA00015732"/>
    </source>
</evidence>
<dbReference type="GO" id="GO:0005634">
    <property type="term" value="C:nucleus"/>
    <property type="evidence" value="ECO:0007669"/>
    <property type="project" value="TreeGrafter"/>
</dbReference>
<keyword evidence="5" id="KW-0647">Proteasome</keyword>
<dbReference type="AlphaFoldDB" id="A0A914Y391"/>
<dbReference type="SUPFAM" id="SSF46785">
    <property type="entry name" value="Winged helix' DNA-binding domain"/>
    <property type="match status" value="1"/>
</dbReference>
<name>A0A914Y391_9BILA</name>
<organism evidence="10 11">
    <name type="scientific">Panagrolaimus superbus</name>
    <dbReference type="NCBI Taxonomy" id="310955"/>
    <lineage>
        <taxon>Eukaryota</taxon>
        <taxon>Metazoa</taxon>
        <taxon>Ecdysozoa</taxon>
        <taxon>Nematoda</taxon>
        <taxon>Chromadorea</taxon>
        <taxon>Rhabditida</taxon>
        <taxon>Tylenchina</taxon>
        <taxon>Panagrolaimomorpha</taxon>
        <taxon>Panagrolaimoidea</taxon>
        <taxon>Panagrolaimidae</taxon>
        <taxon>Panagrolaimus</taxon>
    </lineage>
</organism>
<evidence type="ECO:0000259" key="9">
    <source>
        <dbReference type="PROSITE" id="PS50250"/>
    </source>
</evidence>
<dbReference type="InterPro" id="IPR036390">
    <property type="entry name" value="WH_DNA-bd_sf"/>
</dbReference>
<evidence type="ECO:0000313" key="11">
    <source>
        <dbReference type="WBParaSite" id="PSU_v2.g137.t1"/>
    </source>
</evidence>
<dbReference type="GO" id="GO:0005829">
    <property type="term" value="C:cytosol"/>
    <property type="evidence" value="ECO:0007669"/>
    <property type="project" value="TreeGrafter"/>
</dbReference>
<dbReference type="PROSITE" id="PS50250">
    <property type="entry name" value="PCI"/>
    <property type="match status" value="1"/>
</dbReference>
<comment type="function">
    <text evidence="1">Component of the 26S proteasome, a multiprotein complex involved in the ATP-dependent degradation of ubiquitinated proteins. This complex plays a key role in the maintenance of protein homeostasis by removing misfolded or damaged proteins, which could impair cellular functions, and by removing proteins whose functions are no longer required. Therefore, the proteasome participates in numerous cellular processes, including cell cycle progression, apoptosis, or DNA damage repair.</text>
</comment>
<dbReference type="GO" id="GO:0008541">
    <property type="term" value="C:proteasome regulatory particle, lid subcomplex"/>
    <property type="evidence" value="ECO:0007669"/>
    <property type="project" value="TreeGrafter"/>
</dbReference>
<feature type="domain" description="PCI" evidence="9">
    <location>
        <begin position="180"/>
        <end position="350"/>
    </location>
</feature>
<dbReference type="InterPro" id="IPR054179">
    <property type="entry name" value="PSD13_N"/>
</dbReference>
<dbReference type="GO" id="GO:0006511">
    <property type="term" value="P:ubiquitin-dependent protein catabolic process"/>
    <property type="evidence" value="ECO:0007669"/>
    <property type="project" value="TreeGrafter"/>
</dbReference>
<dbReference type="InterPro" id="IPR000717">
    <property type="entry name" value="PCI_dom"/>
</dbReference>
<evidence type="ECO:0000256" key="6">
    <source>
        <dbReference type="ARBA" id="ARBA00029749"/>
    </source>
</evidence>
<comment type="subunit">
    <text evidence="3">Component of the 19S proteasome regulatory particle complex. The 26S proteasome consists of a 20S core particle (CP) and two 19S regulatory subunits (RP). The regulatory particle is made of a lid composed of 9 subunits including PSMD13, a base containing 6 ATPases and few additional components.</text>
</comment>
<dbReference type="InterPro" id="IPR035298">
    <property type="entry name" value="PSMD13"/>
</dbReference>
<evidence type="ECO:0000256" key="3">
    <source>
        <dbReference type="ARBA" id="ARBA00011441"/>
    </source>
</evidence>
<dbReference type="GO" id="GO:0005198">
    <property type="term" value="F:structural molecule activity"/>
    <property type="evidence" value="ECO:0007669"/>
    <property type="project" value="TreeGrafter"/>
</dbReference>
<accession>A0A914Y391</accession>